<accession>A0AAU8MXU6</accession>
<name>A0AAU8MXU6_9GAMM</name>
<reference evidence="1" key="1">
    <citation type="submission" date="2024-06" db="EMBL/GenBank/DDBJ databases">
        <authorList>
            <person name="Li S."/>
        </authorList>
    </citation>
    <scope>NUCLEOTIDE SEQUENCE</scope>
    <source>
        <strain evidence="1">SR10</strain>
    </source>
</reference>
<dbReference type="InterPro" id="IPR038026">
    <property type="entry name" value="MtlR-like_sf"/>
</dbReference>
<organism evidence="1">
    <name type="scientific">Lysobacter firmicutimachus</name>
    <dbReference type="NCBI Taxonomy" id="1792846"/>
    <lineage>
        <taxon>Bacteria</taxon>
        <taxon>Pseudomonadati</taxon>
        <taxon>Pseudomonadota</taxon>
        <taxon>Gammaproteobacteria</taxon>
        <taxon>Lysobacterales</taxon>
        <taxon>Lysobacteraceae</taxon>
        <taxon>Lysobacter</taxon>
    </lineage>
</organism>
<dbReference type="Gene3D" id="1.20.120.330">
    <property type="entry name" value="Nucleotidyltransferases domain 2"/>
    <property type="match status" value="1"/>
</dbReference>
<gene>
    <name evidence="1" type="ORF">ABU614_07050</name>
</gene>
<dbReference type="RefSeq" id="WP_363799860.1">
    <property type="nucleotide sequence ID" value="NZ_CP159925.1"/>
</dbReference>
<sequence length="180" mass="19827">MTVRDLSVIKGLDPKTIEEALVVLRRESDRGAILVAIAILDSVFAGRLEQLLSHGNSDARSRLLTRSFNSFASKVDVAYCIGMIPKLLYQDIRLLNKLRNQCAHEWGDFRVTQQIVDAYIEPMGMKHALDAANEVNPILFPPGCPPRQILISTLAALITFANLFKPLPRAAVTESTGVDG</sequence>
<protein>
    <recommendedName>
        <fullName evidence="2">Transcriptional regulator</fullName>
    </recommendedName>
</protein>
<dbReference type="AlphaFoldDB" id="A0AAU8MXU6"/>
<proteinExistence type="predicted"/>
<evidence type="ECO:0008006" key="2">
    <source>
        <dbReference type="Google" id="ProtNLM"/>
    </source>
</evidence>
<dbReference type="SUPFAM" id="SSF158668">
    <property type="entry name" value="MtlR-like"/>
    <property type="match status" value="1"/>
</dbReference>
<evidence type="ECO:0000313" key="1">
    <source>
        <dbReference type="EMBL" id="XCO76536.1"/>
    </source>
</evidence>
<dbReference type="EMBL" id="CP159925">
    <property type="protein sequence ID" value="XCO76536.1"/>
    <property type="molecule type" value="Genomic_DNA"/>
</dbReference>